<dbReference type="Proteomes" id="UP000005824">
    <property type="component" value="Unassembled WGS sequence"/>
</dbReference>
<keyword evidence="2" id="KW-1185">Reference proteome</keyword>
<evidence type="ECO:0000313" key="1">
    <source>
        <dbReference type="EMBL" id="EDY17699.1"/>
    </source>
</evidence>
<dbReference type="EMBL" id="ABVL01000017">
    <property type="protein sequence ID" value="EDY17699.1"/>
    <property type="molecule type" value="Genomic_DNA"/>
</dbReference>
<evidence type="ECO:0000313" key="2">
    <source>
        <dbReference type="Proteomes" id="UP000005824"/>
    </source>
</evidence>
<dbReference type="eggNOG" id="ENOG50305A1">
    <property type="taxonomic scope" value="Bacteria"/>
</dbReference>
<dbReference type="AlphaFoldDB" id="B4D748"/>
<accession>B4D748</accession>
<comment type="caution">
    <text evidence="1">The sequence shown here is derived from an EMBL/GenBank/DDBJ whole genome shotgun (WGS) entry which is preliminary data.</text>
</comment>
<gene>
    <name evidence="1" type="ORF">CfE428DRAFT_4738</name>
</gene>
<dbReference type="RefSeq" id="WP_006982059.1">
    <property type="nucleotide sequence ID" value="NZ_ABVL01000017.1"/>
</dbReference>
<sequence>MDRTADYTIQGFLYQFNKTLLEVLRSADEAEITVEGIIEDIEIVTPEGLTAIQCKYHEAKESFTPSTIFKPLLQMMQHFHTTQHSHISYILFAHFPEPPKNNKIGKSDLEEALASKNEKLQKYCDDLRGKVDLDKFLAKISLQFGPTLDDMVNNVQAALVAAGIPASDVDVLSYPNAIQAIANLSIKHDPKQRRITKAELLDSLTRIKSTAISRWTLALKTRKQILEARRKQMKPHLDKNARLRYFIVNCATLEDFDANVVGFFRDFLAKFHFKAAHICTPLVCLDTTEDIFRDIQLRLHRKGVISTDGYVGRIFDESYFLREPIVQKAGRAVGLRREFQLRFLRWINFEKIIAGQKPDDLFILGKNGYTNLDIKDIVVEELETFSIKEIAFITGVNPSYE</sequence>
<name>B4D748_9BACT</name>
<organism evidence="1 2">
    <name type="scientific">Chthoniobacter flavus Ellin428</name>
    <dbReference type="NCBI Taxonomy" id="497964"/>
    <lineage>
        <taxon>Bacteria</taxon>
        <taxon>Pseudomonadati</taxon>
        <taxon>Verrucomicrobiota</taxon>
        <taxon>Spartobacteria</taxon>
        <taxon>Chthoniobacterales</taxon>
        <taxon>Chthoniobacteraceae</taxon>
        <taxon>Chthoniobacter</taxon>
    </lineage>
</organism>
<reference evidence="1 2" key="1">
    <citation type="journal article" date="2011" name="J. Bacteriol.">
        <title>Genome sequence of Chthoniobacter flavus Ellin428, an aerobic heterotrophic soil bacterium.</title>
        <authorList>
            <person name="Kant R."/>
            <person name="van Passel M.W."/>
            <person name="Palva A."/>
            <person name="Lucas S."/>
            <person name="Lapidus A."/>
            <person name="Glavina Del Rio T."/>
            <person name="Dalin E."/>
            <person name="Tice H."/>
            <person name="Bruce D."/>
            <person name="Goodwin L."/>
            <person name="Pitluck S."/>
            <person name="Larimer F.W."/>
            <person name="Land M.L."/>
            <person name="Hauser L."/>
            <person name="Sangwan P."/>
            <person name="de Vos W.M."/>
            <person name="Janssen P.H."/>
            <person name="Smidt H."/>
        </authorList>
    </citation>
    <scope>NUCLEOTIDE SEQUENCE [LARGE SCALE GENOMIC DNA]</scope>
    <source>
        <strain evidence="1 2">Ellin428</strain>
    </source>
</reference>
<proteinExistence type="predicted"/>
<dbReference type="InParanoid" id="B4D748"/>
<protein>
    <submittedName>
        <fullName evidence="1">Uncharacterized protein</fullName>
    </submittedName>
</protein>